<organism evidence="2 3">
    <name type="scientific">Bacillus atrophaeus (strain 1942)</name>
    <dbReference type="NCBI Taxonomy" id="720555"/>
    <lineage>
        <taxon>Bacteria</taxon>
        <taxon>Bacillati</taxon>
        <taxon>Bacillota</taxon>
        <taxon>Bacilli</taxon>
        <taxon>Bacillales</taxon>
        <taxon>Bacillaceae</taxon>
        <taxon>Bacillus</taxon>
    </lineage>
</organism>
<protein>
    <recommendedName>
        <fullName evidence="1">DUF4097 domain-containing protein</fullName>
    </recommendedName>
</protein>
<dbReference type="Pfam" id="PF13349">
    <property type="entry name" value="DUF4097"/>
    <property type="match status" value="1"/>
</dbReference>
<accession>A0ABM5M0Q7</accession>
<reference evidence="2 3" key="1">
    <citation type="journal article" date="2011" name="Front. Microbiol.">
        <title>Genomic signatures of strain selection and enhancement in Bacillus atrophaeus var. globigii, a historical biowarfare simulant.</title>
        <authorList>
            <person name="Gibbons H.S."/>
            <person name="Broomall S.M."/>
            <person name="McNew L.A."/>
            <person name="Daligault H."/>
            <person name="Chapman C."/>
            <person name="Bruce D."/>
            <person name="Karavis M."/>
            <person name="Krepps M."/>
            <person name="McGregor P.A."/>
            <person name="Hong C."/>
            <person name="Park K.H."/>
            <person name="Akmal A."/>
            <person name="Feldman A."/>
            <person name="Lin J.S."/>
            <person name="Chang W.E."/>
            <person name="Higgs B.W."/>
            <person name="Demirev P."/>
            <person name="Lindquist J."/>
            <person name="Liem A."/>
            <person name="Fochler E."/>
            <person name="Read T.D."/>
            <person name="Tapia R."/>
            <person name="Johnson S."/>
            <person name="Bishop-Lilly K.A."/>
            <person name="Detter C."/>
            <person name="Han C."/>
            <person name="Sozhamannan S."/>
            <person name="Rosenzweig C.N."/>
            <person name="Skowronski E.W."/>
        </authorList>
    </citation>
    <scope>NUCLEOTIDE SEQUENCE [LARGE SCALE GENOMIC DNA]</scope>
    <source>
        <strain evidence="2 3">1942</strain>
    </source>
</reference>
<dbReference type="RefSeq" id="WP_003326973.1">
    <property type="nucleotide sequence ID" value="NC_014639.1"/>
</dbReference>
<dbReference type="InterPro" id="IPR025164">
    <property type="entry name" value="Toastrack_DUF4097"/>
</dbReference>
<evidence type="ECO:0000313" key="3">
    <source>
        <dbReference type="Proteomes" id="UP000006867"/>
    </source>
</evidence>
<keyword evidence="3" id="KW-1185">Reference proteome</keyword>
<evidence type="ECO:0000313" key="2">
    <source>
        <dbReference type="EMBL" id="ADP33817.1"/>
    </source>
</evidence>
<dbReference type="EMBL" id="CP002207">
    <property type="protein sequence ID" value="ADP33817.1"/>
    <property type="molecule type" value="Genomic_DNA"/>
</dbReference>
<sequence length="289" mass="30754">MKKMFGKLLIVAGVFIFAAIMMKDVLAERFSPLEGTEAESASASPHEINSMTISAENIHVHVIAEERNDISASITGKSGKLYVTENGKTLGLTAKEKGFQFLNFFHQSSLVVRVPYAYKDEILVRSSSGDIDLDGNGSLALRDLSAKSSSGNMTFKNAKINDLEVKGSSGNTVLSELETKTASIRSASGNASLANVTGSLDVQMSSGNLNASFQEINSPASLKLASGNVKMSLPEKGDFTVNAATTSGNINPSYSFDDKNLDQNKLTGKRGSGKQQIEIKVTSGNVTIR</sequence>
<feature type="domain" description="DUF4097" evidence="1">
    <location>
        <begin position="48"/>
        <end position="289"/>
    </location>
</feature>
<gene>
    <name evidence="2" type="ordered locus">BATR1942_14475</name>
</gene>
<proteinExistence type="predicted"/>
<evidence type="ECO:0000259" key="1">
    <source>
        <dbReference type="Pfam" id="PF13349"/>
    </source>
</evidence>
<name>A0ABM5M0Q7_BACA1</name>
<dbReference type="Proteomes" id="UP000006867">
    <property type="component" value="Chromosome"/>
</dbReference>